<dbReference type="Proteomes" id="UP001177260">
    <property type="component" value="Unassembled WGS sequence"/>
</dbReference>
<keyword evidence="2" id="KW-1185">Reference proteome</keyword>
<name>A0ACC3B728_9EURO</name>
<comment type="caution">
    <text evidence="1">The sequence shown here is derived from an EMBL/GenBank/DDBJ whole genome shotgun (WGS) entry which is preliminary data.</text>
</comment>
<evidence type="ECO:0000313" key="1">
    <source>
        <dbReference type="EMBL" id="KAK1146099.1"/>
    </source>
</evidence>
<accession>A0ACC3B728</accession>
<proteinExistence type="predicted"/>
<evidence type="ECO:0000313" key="2">
    <source>
        <dbReference type="Proteomes" id="UP001177260"/>
    </source>
</evidence>
<dbReference type="EMBL" id="JAOPJF010000020">
    <property type="protein sequence ID" value="KAK1146099.1"/>
    <property type="molecule type" value="Genomic_DNA"/>
</dbReference>
<gene>
    <name evidence="1" type="ORF">N8T08_003749</name>
</gene>
<reference evidence="1 2" key="1">
    <citation type="journal article" date="2023" name="ACS Omega">
        <title>Identification of the Neoaspergillic Acid Biosynthesis Gene Cluster by Establishing an In Vitro CRISPR-Ribonucleoprotein Genetic System in Aspergillus melleus.</title>
        <authorList>
            <person name="Yuan B."/>
            <person name="Grau M.F."/>
            <person name="Murata R.M."/>
            <person name="Torok T."/>
            <person name="Venkateswaran K."/>
            <person name="Stajich J.E."/>
            <person name="Wang C.C.C."/>
        </authorList>
    </citation>
    <scope>NUCLEOTIDE SEQUENCE [LARGE SCALE GENOMIC DNA]</scope>
    <source>
        <strain evidence="1 2">IMV 1140</strain>
    </source>
</reference>
<organism evidence="1 2">
    <name type="scientific">Aspergillus melleus</name>
    <dbReference type="NCBI Taxonomy" id="138277"/>
    <lineage>
        <taxon>Eukaryota</taxon>
        <taxon>Fungi</taxon>
        <taxon>Dikarya</taxon>
        <taxon>Ascomycota</taxon>
        <taxon>Pezizomycotina</taxon>
        <taxon>Eurotiomycetes</taxon>
        <taxon>Eurotiomycetidae</taxon>
        <taxon>Eurotiales</taxon>
        <taxon>Aspergillaceae</taxon>
        <taxon>Aspergillus</taxon>
        <taxon>Aspergillus subgen. Circumdati</taxon>
    </lineage>
</organism>
<sequence length="835" mass="90520">MAPTGSRKRVKPSPSGADSQMSNDDEAALSPAGNGRSNLQKQGGVNWYPGVWPAVSRSSKAAPVTEVARESISVAQNVASNITSSSTPQLDSLKQHRNPSLQLTRKAGASSRSLPADATTTKINIASDGSTSTPAVDSQADPAAGSASESVSKETLNDKDSDAPEDNNKEQSKTAAEVPSDNTTGPDTAEPSQPPSEDTQSSGWLSWFYRPATTEEGPAADPTTETPAAPSTESPPPKEDNVTLTDQEPAKPDNVPETSEITGTSQKRSWFQMWYGVPPPPKGVEAVEAAGDGHPTTSDETAPSVTHPAPTTDQEIGKSGESEQPDALSTESSAKNVKPSGWSFWFRDTSQGSTQTNPQEAESVEATTQDPPIPKPNATESEAEQRIEVAKKGTVKIKPPKGSSAATDPAVPEPEPRLNASTPSVPEAAASKQLQKILPNQVLPRFKETFALQERPSLFQSIGRFLSYSRESNNKHAYMTRDTPHIKRALAVGIHGYFPMPLIRSVLGQPTGTSVRFSNMAADAIQKWVDDHGYTCSIEKVALEGEGRIFERVDLLWKLLLNWMEEIRNADFIMFACHSQGVPVTIMLVAKLISFGCINAARVGICAMAGVNMGPFSEYRSRWISGSAGELFDFALPYSDVSKEYEAALKASLDFGVRISYIGSIDDQLVSLESSLFSPVTHPYIYRAVFVDGRVHAPSFVSHLVGFALKLRNLGLPDHGLIRELSSPLAGSLYSGEGHSRLYDDEAVYRLAIEFALETSNVPGAALDIRRSLPSSQVNPYILPFAMRGLLEEEFVRRELYDETMQLLRQFDEWKPTSKVLKDVKFRLEGIRSKL</sequence>
<protein>
    <submittedName>
        <fullName evidence="1">Uncharacterized protein</fullName>
    </submittedName>
</protein>